<keyword evidence="3" id="KW-1185">Reference proteome</keyword>
<evidence type="ECO:0000256" key="1">
    <source>
        <dbReference type="SAM" id="MobiDB-lite"/>
    </source>
</evidence>
<dbReference type="AlphaFoldDB" id="A0A1R3WE25"/>
<evidence type="ECO:0000313" key="2">
    <source>
        <dbReference type="EMBL" id="SIT74654.1"/>
    </source>
</evidence>
<gene>
    <name evidence="2" type="ORF">SAMN05421665_0085</name>
</gene>
<protein>
    <submittedName>
        <fullName evidence="2">Uncharacterized protein</fullName>
    </submittedName>
</protein>
<feature type="region of interest" description="Disordered" evidence="1">
    <location>
        <begin position="55"/>
        <end position="82"/>
    </location>
</feature>
<reference evidence="3" key="1">
    <citation type="submission" date="2017-01" db="EMBL/GenBank/DDBJ databases">
        <authorList>
            <person name="Varghese N."/>
            <person name="Submissions S."/>
        </authorList>
    </citation>
    <scope>NUCLEOTIDE SEQUENCE [LARGE SCALE GENOMIC DNA]</scope>
    <source>
        <strain evidence="3">DSM 29591</strain>
    </source>
</reference>
<evidence type="ECO:0000313" key="3">
    <source>
        <dbReference type="Proteomes" id="UP000186997"/>
    </source>
</evidence>
<dbReference type="Proteomes" id="UP000186997">
    <property type="component" value="Unassembled WGS sequence"/>
</dbReference>
<name>A0A1R3WE25_9RHOB</name>
<accession>A0A1R3WE25</accession>
<proteinExistence type="predicted"/>
<sequence length="82" mass="8869">MSRESSPLEATAVICARFIMRATIDTISVMKTPKCDPKRGNYALKHQAIGFRRQRRGTGGQGGLIIKGRNAGPAVKGDKDLV</sequence>
<dbReference type="EMBL" id="FTPR01000001">
    <property type="protein sequence ID" value="SIT74654.1"/>
    <property type="molecule type" value="Genomic_DNA"/>
</dbReference>
<organism evidence="2 3">
    <name type="scientific">Yoonia rosea</name>
    <dbReference type="NCBI Taxonomy" id="287098"/>
    <lineage>
        <taxon>Bacteria</taxon>
        <taxon>Pseudomonadati</taxon>
        <taxon>Pseudomonadota</taxon>
        <taxon>Alphaproteobacteria</taxon>
        <taxon>Rhodobacterales</taxon>
        <taxon>Paracoccaceae</taxon>
        <taxon>Yoonia</taxon>
    </lineage>
</organism>